<reference evidence="2" key="1">
    <citation type="journal article" date="2019" name="Curr. Biol.">
        <title>Genome Sequence of Striga asiatica Provides Insight into the Evolution of Plant Parasitism.</title>
        <authorList>
            <person name="Yoshida S."/>
            <person name="Kim S."/>
            <person name="Wafula E.K."/>
            <person name="Tanskanen J."/>
            <person name="Kim Y.M."/>
            <person name="Honaas L."/>
            <person name="Yang Z."/>
            <person name="Spallek T."/>
            <person name="Conn C.E."/>
            <person name="Ichihashi Y."/>
            <person name="Cheong K."/>
            <person name="Cui S."/>
            <person name="Der J.P."/>
            <person name="Gundlach H."/>
            <person name="Jiao Y."/>
            <person name="Hori C."/>
            <person name="Ishida J.K."/>
            <person name="Kasahara H."/>
            <person name="Kiba T."/>
            <person name="Kim M.S."/>
            <person name="Koo N."/>
            <person name="Laohavisit A."/>
            <person name="Lee Y.H."/>
            <person name="Lumba S."/>
            <person name="McCourt P."/>
            <person name="Mortimer J.C."/>
            <person name="Mutuku J.M."/>
            <person name="Nomura T."/>
            <person name="Sasaki-Sekimoto Y."/>
            <person name="Seto Y."/>
            <person name="Wang Y."/>
            <person name="Wakatake T."/>
            <person name="Sakakibara H."/>
            <person name="Demura T."/>
            <person name="Yamaguchi S."/>
            <person name="Yoneyama K."/>
            <person name="Manabe R.I."/>
            <person name="Nelson D.C."/>
            <person name="Schulman A.H."/>
            <person name="Timko M.P."/>
            <person name="dePamphilis C.W."/>
            <person name="Choi D."/>
            <person name="Shirasu K."/>
        </authorList>
    </citation>
    <scope>NUCLEOTIDE SEQUENCE [LARGE SCALE GENOMIC DNA]</scope>
    <source>
        <strain evidence="2">cv. UVA1</strain>
    </source>
</reference>
<keyword evidence="2" id="KW-1185">Reference proteome</keyword>
<feature type="non-terminal residue" evidence="1">
    <location>
        <position position="1"/>
    </location>
</feature>
<dbReference type="Proteomes" id="UP000325081">
    <property type="component" value="Unassembled WGS sequence"/>
</dbReference>
<name>A0A5A7QYQ0_STRAF</name>
<dbReference type="OrthoDB" id="2149840at2759"/>
<evidence type="ECO:0000313" key="2">
    <source>
        <dbReference type="Proteomes" id="UP000325081"/>
    </source>
</evidence>
<proteinExistence type="predicted"/>
<gene>
    <name evidence="1" type="ORF">STAS_27530</name>
</gene>
<organism evidence="1 2">
    <name type="scientific">Striga asiatica</name>
    <name type="common">Asiatic witchweed</name>
    <name type="synonym">Buchnera asiatica</name>
    <dbReference type="NCBI Taxonomy" id="4170"/>
    <lineage>
        <taxon>Eukaryota</taxon>
        <taxon>Viridiplantae</taxon>
        <taxon>Streptophyta</taxon>
        <taxon>Embryophyta</taxon>
        <taxon>Tracheophyta</taxon>
        <taxon>Spermatophyta</taxon>
        <taxon>Magnoliopsida</taxon>
        <taxon>eudicotyledons</taxon>
        <taxon>Gunneridae</taxon>
        <taxon>Pentapetalae</taxon>
        <taxon>asterids</taxon>
        <taxon>lamiids</taxon>
        <taxon>Lamiales</taxon>
        <taxon>Orobanchaceae</taxon>
        <taxon>Buchnereae</taxon>
        <taxon>Striga</taxon>
    </lineage>
</organism>
<dbReference type="AlphaFoldDB" id="A0A5A7QYQ0"/>
<dbReference type="PANTHER" id="PTHR31061">
    <property type="entry name" value="LD22376P"/>
    <property type="match status" value="1"/>
</dbReference>
<evidence type="ECO:0000313" key="1">
    <source>
        <dbReference type="EMBL" id="GER50239.1"/>
    </source>
</evidence>
<protein>
    <submittedName>
        <fullName evidence="1">Uncharacterized protein</fullName>
    </submittedName>
</protein>
<dbReference type="PANTHER" id="PTHR31061:SF28">
    <property type="entry name" value="HEPARAN-ALPHA-GLUCOSAMINIDE N-ACETYLTRANSFERASE-LIKE"/>
    <property type="match status" value="1"/>
</dbReference>
<comment type="caution">
    <text evidence="1">The sequence shown here is derived from an EMBL/GenBank/DDBJ whole genome shotgun (WGS) entry which is preliminary data.</text>
</comment>
<sequence length="278" mass="31372">FQACVNFKWPRAEFLLANNISPRHVLAGVSVIQKAPPSLFALLPSEISSFSECIIFSTESAPRKASENRRSRVEQWWRLSRCLQTAPPARSLGWKQRHRREKEGCSRGLARCFPRPLCSHYAGSIFPIIGHAPWNGVHLANLVMSFFLFVAGVSVANAYKRIAIGYVAAALCEIWLPGQMWRGDQLSRNHARQCLYVPDWQYELQSDYPLVTANNSDPWPTPRNFTPMVSCSFRSSRHFEVSKHNISILSVVPGGIRFTHGVTGRTAGMIYERLEVNG</sequence>
<accession>A0A5A7QYQ0</accession>
<dbReference type="EMBL" id="BKCP01009181">
    <property type="protein sequence ID" value="GER50239.1"/>
    <property type="molecule type" value="Genomic_DNA"/>
</dbReference>